<protein>
    <submittedName>
        <fullName evidence="2">G3BP1</fullName>
        <ecNumber evidence="2">3.6.4.12</ecNumber>
        <ecNumber evidence="2">3.6.4.13</ecNumber>
    </submittedName>
</protein>
<dbReference type="GO" id="GO:0016787">
    <property type="term" value="F:hydrolase activity"/>
    <property type="evidence" value="ECO:0007669"/>
    <property type="project" value="UniProtKB-KW"/>
</dbReference>
<evidence type="ECO:0000313" key="3">
    <source>
        <dbReference type="Proteomes" id="UP000675881"/>
    </source>
</evidence>
<dbReference type="AlphaFoldDB" id="A0A7R8CNS5"/>
<gene>
    <name evidence="2" type="ORF">LSAA_4326</name>
</gene>
<dbReference type="GO" id="GO:0003729">
    <property type="term" value="F:mRNA binding"/>
    <property type="evidence" value="ECO:0007669"/>
    <property type="project" value="TreeGrafter"/>
</dbReference>
<name>A0A7R8CNS5_LEPSM</name>
<dbReference type="InterPro" id="IPR039539">
    <property type="entry name" value="Ras_GTPase_bind_prot"/>
</dbReference>
<evidence type="ECO:0000313" key="2">
    <source>
        <dbReference type="EMBL" id="CAF2832623.1"/>
    </source>
</evidence>
<dbReference type="InterPro" id="IPR018222">
    <property type="entry name" value="Nuclear_transport_factor_2_euk"/>
</dbReference>
<dbReference type="EMBL" id="HG994592">
    <property type="protein sequence ID" value="CAF2832623.1"/>
    <property type="molecule type" value="Genomic_DNA"/>
</dbReference>
<accession>A0A7R8CNS5</accession>
<evidence type="ECO:0000256" key="1">
    <source>
        <dbReference type="ARBA" id="ARBA00022884"/>
    </source>
</evidence>
<dbReference type="CDD" id="cd00780">
    <property type="entry name" value="NTF2"/>
    <property type="match status" value="1"/>
</dbReference>
<sequence>MPSTPSSMAREFIREYYNLLNQSPVHLHLLYSKNASLIHNDSILVKGQSEIHKKIMELNFIGSFAKIKSMEVYSICDSGQILGQVCGELLNDRRVTRRFLQSMVLEPTCSNKYHILNDIFRYLDKSTRLCDHDDAQRTTDKMESLKEENQEGIESSSVTYAMIVKGNMTSPIPAEQSICHLTSERYYGKEIHSPRSQGNYFMDLFDTESLYLSRSEGSYFDSRKNNIHF</sequence>
<dbReference type="SUPFAM" id="SSF54427">
    <property type="entry name" value="NTF2-like"/>
    <property type="match status" value="1"/>
</dbReference>
<dbReference type="EC" id="3.6.4.13" evidence="2"/>
<dbReference type="Gene3D" id="3.10.450.50">
    <property type="match status" value="1"/>
</dbReference>
<reference evidence="2" key="1">
    <citation type="submission" date="2021-02" db="EMBL/GenBank/DDBJ databases">
        <authorList>
            <person name="Bekaert M."/>
        </authorList>
    </citation>
    <scope>NUCLEOTIDE SEQUENCE</scope>
    <source>
        <strain evidence="2">IoA-00</strain>
    </source>
</reference>
<proteinExistence type="predicted"/>
<dbReference type="OrthoDB" id="339151at2759"/>
<keyword evidence="2" id="KW-0378">Hydrolase</keyword>
<organism evidence="2 3">
    <name type="scientific">Lepeophtheirus salmonis</name>
    <name type="common">Salmon louse</name>
    <name type="synonym">Caligus salmonis</name>
    <dbReference type="NCBI Taxonomy" id="72036"/>
    <lineage>
        <taxon>Eukaryota</taxon>
        <taxon>Metazoa</taxon>
        <taxon>Ecdysozoa</taxon>
        <taxon>Arthropoda</taxon>
        <taxon>Crustacea</taxon>
        <taxon>Multicrustacea</taxon>
        <taxon>Hexanauplia</taxon>
        <taxon>Copepoda</taxon>
        <taxon>Siphonostomatoida</taxon>
        <taxon>Caligidae</taxon>
        <taxon>Lepeophtheirus</taxon>
    </lineage>
</organism>
<dbReference type="EC" id="3.6.4.12" evidence="2"/>
<keyword evidence="3" id="KW-1185">Reference proteome</keyword>
<dbReference type="Pfam" id="PF02136">
    <property type="entry name" value="NTF2"/>
    <property type="match status" value="1"/>
</dbReference>
<dbReference type="GO" id="GO:0005829">
    <property type="term" value="C:cytosol"/>
    <property type="evidence" value="ECO:0007669"/>
    <property type="project" value="TreeGrafter"/>
</dbReference>
<keyword evidence="1" id="KW-0694">RNA-binding</keyword>
<dbReference type="InterPro" id="IPR032710">
    <property type="entry name" value="NTF2-like_dom_sf"/>
</dbReference>
<dbReference type="PANTHER" id="PTHR10693:SF20">
    <property type="entry name" value="AT27578P"/>
    <property type="match status" value="1"/>
</dbReference>
<dbReference type="PROSITE" id="PS50177">
    <property type="entry name" value="NTF2_DOMAIN"/>
    <property type="match status" value="1"/>
</dbReference>
<dbReference type="Proteomes" id="UP000675881">
    <property type="component" value="Chromosome 13"/>
</dbReference>
<dbReference type="GO" id="GO:1990904">
    <property type="term" value="C:ribonucleoprotein complex"/>
    <property type="evidence" value="ECO:0007669"/>
    <property type="project" value="TreeGrafter"/>
</dbReference>
<dbReference type="InterPro" id="IPR002075">
    <property type="entry name" value="NTF2_dom"/>
</dbReference>
<dbReference type="GO" id="GO:0003724">
    <property type="term" value="F:RNA helicase activity"/>
    <property type="evidence" value="ECO:0007669"/>
    <property type="project" value="UniProtKB-EC"/>
</dbReference>
<dbReference type="PANTHER" id="PTHR10693">
    <property type="entry name" value="RAS GTPASE-ACTIVATING PROTEIN-BINDING PROTEIN"/>
    <property type="match status" value="1"/>
</dbReference>
<dbReference type="GO" id="GO:0003678">
    <property type="term" value="F:DNA helicase activity"/>
    <property type="evidence" value="ECO:0007669"/>
    <property type="project" value="UniProtKB-EC"/>
</dbReference>